<dbReference type="PROSITE" id="PS50110">
    <property type="entry name" value="RESPONSE_REGULATORY"/>
    <property type="match status" value="1"/>
</dbReference>
<dbReference type="PROSITE" id="PS50885">
    <property type="entry name" value="HAMP"/>
    <property type="match status" value="1"/>
</dbReference>
<dbReference type="InterPro" id="IPR003660">
    <property type="entry name" value="HAMP_dom"/>
</dbReference>
<dbReference type="SUPFAM" id="SSF52540">
    <property type="entry name" value="P-loop containing nucleoside triphosphate hydrolases"/>
    <property type="match status" value="1"/>
</dbReference>
<dbReference type="SUPFAM" id="SSF47384">
    <property type="entry name" value="Homodimeric domain of signal transducing histidine kinase"/>
    <property type="match status" value="2"/>
</dbReference>
<name>A0A1Z4J9S3_LEPBY</name>
<dbReference type="EMBL" id="AP018203">
    <property type="protein sequence ID" value="BAY53453.1"/>
    <property type="molecule type" value="Genomic_DNA"/>
</dbReference>
<evidence type="ECO:0000259" key="8">
    <source>
        <dbReference type="PROSITE" id="PS50110"/>
    </source>
</evidence>
<dbReference type="Pfam" id="PF00072">
    <property type="entry name" value="Response_reg"/>
    <property type="match status" value="1"/>
</dbReference>
<keyword evidence="3 7" id="KW-0597">Phosphoprotein</keyword>
<evidence type="ECO:0000256" key="6">
    <source>
        <dbReference type="ARBA" id="ARBA00023012"/>
    </source>
</evidence>
<reference evidence="10 11" key="1">
    <citation type="submission" date="2017-06" db="EMBL/GenBank/DDBJ databases">
        <title>Genome sequencing of cyanobaciteial culture collection at National Institute for Environmental Studies (NIES).</title>
        <authorList>
            <person name="Hirose Y."/>
            <person name="Shimura Y."/>
            <person name="Fujisawa T."/>
            <person name="Nakamura Y."/>
            <person name="Kawachi M."/>
        </authorList>
    </citation>
    <scope>NUCLEOTIDE SEQUENCE [LARGE SCALE GENOMIC DNA]</scope>
    <source>
        <strain evidence="10 11">NIES-2135</strain>
    </source>
</reference>
<dbReference type="InterPro" id="IPR011006">
    <property type="entry name" value="CheY-like_superfamily"/>
</dbReference>
<dbReference type="PANTHER" id="PTHR43547:SF2">
    <property type="entry name" value="HYBRID SIGNAL TRANSDUCTION HISTIDINE KINASE C"/>
    <property type="match status" value="1"/>
</dbReference>
<dbReference type="GO" id="GO:0000155">
    <property type="term" value="F:phosphorelay sensor kinase activity"/>
    <property type="evidence" value="ECO:0007669"/>
    <property type="project" value="InterPro"/>
</dbReference>
<sequence length="708" mass="78509">MGNRQIQHRLLVYLRHELCTPINAMIGYSELLLEEIQIQQQTNLISDLQKIHACSQQLLTLVSTILDPAKLEMSQIEGGLDSFGATLRVELLTPLSAIVGYCEMLLEDAPASLIPDLDSLNTSAQQLLTLVNDIVSLAQQQLQILNTQEAQPLLLESPAAVTFIRSATTTLETLSQESPEKQVQSGTILAIDDSNPELLARQLKRHGYTVTTATSAQQALRLLKAMPCDLILLDVIMPGMNGLELLEKLKQHESWRHIPVIMISALDEIDGAVKCIELGAEDYLQKPFDPTLLKARIGACLEKKRLRDQEILYLQQVDRLTTAAAEIEAKTFNPKSLDDLNQRSDEFGQLVRVFQRMAQEVQSRERSLEQQVNFLQAAIHTEQRSQIADELAATNHFRQIQKRGKGSRDTENLYRGSLYPSLSRFAANGDQSSVDDRTSVTDRIHRVDLAAIETQSDRTTQTIIVHSFRGGTGKSNLTSNLAVSLAKQGKRVGIIDSDLQSPGIHLLFGLDEETVTLTLNDYLSGRCALYEAAYDVSHALPSPGGAIYLIPASVKASDITRILREGYHDEKLLDGFSEISRDLKLDVLLIDSHPGIDPGTLQAIAASGLLLLVLRPDYQDYQGTAVIVELARMLSVEAISLIVNRALPGFDVESYRQQLEASYEVPVAGILPFCEELMHLSSSEIFSVCYPDHPFTQVIDQIGQQFIR</sequence>
<evidence type="ECO:0000256" key="3">
    <source>
        <dbReference type="ARBA" id="ARBA00022553"/>
    </source>
</evidence>
<keyword evidence="5" id="KW-0067">ATP-binding</keyword>
<organism evidence="10 11">
    <name type="scientific">Leptolyngbya boryana NIES-2135</name>
    <dbReference type="NCBI Taxonomy" id="1973484"/>
    <lineage>
        <taxon>Bacteria</taxon>
        <taxon>Bacillati</taxon>
        <taxon>Cyanobacteriota</taxon>
        <taxon>Cyanophyceae</taxon>
        <taxon>Leptolyngbyales</taxon>
        <taxon>Leptolyngbyaceae</taxon>
        <taxon>Leptolyngbya group</taxon>
        <taxon>Leptolyngbya</taxon>
    </lineage>
</organism>
<dbReference type="CDD" id="cd06225">
    <property type="entry name" value="HAMP"/>
    <property type="match status" value="1"/>
</dbReference>
<dbReference type="Gene3D" id="3.40.50.2300">
    <property type="match status" value="1"/>
</dbReference>
<dbReference type="CDD" id="cd00082">
    <property type="entry name" value="HisKA"/>
    <property type="match status" value="2"/>
</dbReference>
<dbReference type="Proteomes" id="UP000217895">
    <property type="component" value="Chromosome"/>
</dbReference>
<feature type="modified residue" description="4-aspartylphosphate" evidence="7">
    <location>
        <position position="234"/>
    </location>
</feature>
<dbReference type="SMART" id="SM00448">
    <property type="entry name" value="REC"/>
    <property type="match status" value="1"/>
</dbReference>
<evidence type="ECO:0000256" key="5">
    <source>
        <dbReference type="ARBA" id="ARBA00022840"/>
    </source>
</evidence>
<evidence type="ECO:0000256" key="7">
    <source>
        <dbReference type="PROSITE-ProRule" id="PRU00169"/>
    </source>
</evidence>
<dbReference type="InterPro" id="IPR003661">
    <property type="entry name" value="HisK_dim/P_dom"/>
</dbReference>
<evidence type="ECO:0000256" key="4">
    <source>
        <dbReference type="ARBA" id="ARBA00022741"/>
    </source>
</evidence>
<dbReference type="AlphaFoldDB" id="A0A1Z4J9S3"/>
<dbReference type="InterPro" id="IPR001789">
    <property type="entry name" value="Sig_transdc_resp-reg_receiver"/>
</dbReference>
<dbReference type="InterPro" id="IPR036097">
    <property type="entry name" value="HisK_dim/P_sf"/>
</dbReference>
<protein>
    <recommendedName>
        <fullName evidence="2">histidine kinase</fullName>
        <ecNumber evidence="2">2.7.13.3</ecNumber>
    </recommendedName>
</protein>
<dbReference type="SMART" id="SM00388">
    <property type="entry name" value="HisKA"/>
    <property type="match status" value="2"/>
</dbReference>
<comment type="catalytic activity">
    <reaction evidence="1">
        <text>ATP + protein L-histidine = ADP + protein N-phospho-L-histidine.</text>
        <dbReference type="EC" id="2.7.13.3"/>
    </reaction>
</comment>
<dbReference type="Pfam" id="PF00672">
    <property type="entry name" value="HAMP"/>
    <property type="match status" value="1"/>
</dbReference>
<feature type="domain" description="HAMP" evidence="9">
    <location>
        <begin position="314"/>
        <end position="366"/>
    </location>
</feature>
<dbReference type="Pfam" id="PF10609">
    <property type="entry name" value="ParA"/>
    <property type="match status" value="1"/>
</dbReference>
<dbReference type="SUPFAM" id="SSF52172">
    <property type="entry name" value="CheY-like"/>
    <property type="match status" value="1"/>
</dbReference>
<evidence type="ECO:0000256" key="1">
    <source>
        <dbReference type="ARBA" id="ARBA00000085"/>
    </source>
</evidence>
<dbReference type="Gene3D" id="3.40.50.300">
    <property type="entry name" value="P-loop containing nucleotide triphosphate hydrolases"/>
    <property type="match status" value="1"/>
</dbReference>
<gene>
    <name evidence="10" type="ORF">NIES2135_02580</name>
</gene>
<keyword evidence="11" id="KW-1185">Reference proteome</keyword>
<proteinExistence type="predicted"/>
<accession>A0A1Z4J9S3</accession>
<evidence type="ECO:0000259" key="9">
    <source>
        <dbReference type="PROSITE" id="PS50885"/>
    </source>
</evidence>
<keyword evidence="4" id="KW-0547">Nucleotide-binding</keyword>
<dbReference type="EC" id="2.7.13.3" evidence="2"/>
<dbReference type="InterPro" id="IPR027417">
    <property type="entry name" value="P-loop_NTPase"/>
</dbReference>
<dbReference type="InterPro" id="IPR033756">
    <property type="entry name" value="YlxH/NBP35"/>
</dbReference>
<feature type="domain" description="Response regulatory" evidence="8">
    <location>
        <begin position="185"/>
        <end position="301"/>
    </location>
</feature>
<dbReference type="Pfam" id="PF00512">
    <property type="entry name" value="HisKA"/>
    <property type="match status" value="2"/>
</dbReference>
<keyword evidence="6" id="KW-0902">Two-component regulatory system</keyword>
<dbReference type="Gene3D" id="1.10.287.130">
    <property type="match status" value="2"/>
</dbReference>
<evidence type="ECO:0000313" key="10">
    <source>
        <dbReference type="EMBL" id="BAY53453.1"/>
    </source>
</evidence>
<evidence type="ECO:0000256" key="2">
    <source>
        <dbReference type="ARBA" id="ARBA00012438"/>
    </source>
</evidence>
<dbReference type="PANTHER" id="PTHR43547">
    <property type="entry name" value="TWO-COMPONENT HISTIDINE KINASE"/>
    <property type="match status" value="1"/>
</dbReference>
<dbReference type="GO" id="GO:0016020">
    <property type="term" value="C:membrane"/>
    <property type="evidence" value="ECO:0007669"/>
    <property type="project" value="InterPro"/>
</dbReference>
<evidence type="ECO:0000313" key="11">
    <source>
        <dbReference type="Proteomes" id="UP000217895"/>
    </source>
</evidence>